<keyword evidence="4" id="KW-1185">Reference proteome</keyword>
<dbReference type="RefSeq" id="WP_343980039.1">
    <property type="nucleotide sequence ID" value="NZ_BAAAJG010000011.1"/>
</dbReference>
<keyword evidence="1" id="KW-0812">Transmembrane</keyword>
<dbReference type="Pfam" id="PF23636">
    <property type="entry name" value="DUF7144"/>
    <property type="match status" value="1"/>
</dbReference>
<organism evidence="3 4">
    <name type="scientific">Pseudonocardia aurantiaca</name>
    <dbReference type="NCBI Taxonomy" id="75290"/>
    <lineage>
        <taxon>Bacteria</taxon>
        <taxon>Bacillati</taxon>
        <taxon>Actinomycetota</taxon>
        <taxon>Actinomycetes</taxon>
        <taxon>Pseudonocardiales</taxon>
        <taxon>Pseudonocardiaceae</taxon>
        <taxon>Pseudonocardia</taxon>
    </lineage>
</organism>
<keyword evidence="1" id="KW-0472">Membrane</keyword>
<gene>
    <name evidence="3" type="ORF">ACFSCY_20305</name>
</gene>
<feature type="transmembrane region" description="Helical" evidence="1">
    <location>
        <begin position="123"/>
        <end position="142"/>
    </location>
</feature>
<dbReference type="EMBL" id="JBHUCP010000014">
    <property type="protein sequence ID" value="MFD1531779.1"/>
    <property type="molecule type" value="Genomic_DNA"/>
</dbReference>
<dbReference type="Proteomes" id="UP001597145">
    <property type="component" value="Unassembled WGS sequence"/>
</dbReference>
<proteinExistence type="predicted"/>
<evidence type="ECO:0000256" key="1">
    <source>
        <dbReference type="SAM" id="Phobius"/>
    </source>
</evidence>
<sequence>MSTPHTTPASQAGYRDAAGRTATSPWASGLALFAGTLMIIGGIFEALSGLAGLFRNELFVVGLRYVYSFDITTWAWIHLIIGILVAVAGAAVLSGQLWGRVVGIGLVTLSMLANFLFMPYYPLWSLLIIALDVFVIWALCSYDREAAAAR</sequence>
<accession>A0ABW4FP91</accession>
<reference evidence="4" key="1">
    <citation type="journal article" date="2019" name="Int. J. Syst. Evol. Microbiol.">
        <title>The Global Catalogue of Microorganisms (GCM) 10K type strain sequencing project: providing services to taxonomists for standard genome sequencing and annotation.</title>
        <authorList>
            <consortium name="The Broad Institute Genomics Platform"/>
            <consortium name="The Broad Institute Genome Sequencing Center for Infectious Disease"/>
            <person name="Wu L."/>
            <person name="Ma J."/>
        </authorList>
    </citation>
    <scope>NUCLEOTIDE SEQUENCE [LARGE SCALE GENOMIC DNA]</scope>
    <source>
        <strain evidence="4">JCM 12165</strain>
    </source>
</reference>
<feature type="domain" description="DUF7144" evidence="2">
    <location>
        <begin position="31"/>
        <end position="143"/>
    </location>
</feature>
<keyword evidence="1" id="KW-1133">Transmembrane helix</keyword>
<feature type="transmembrane region" description="Helical" evidence="1">
    <location>
        <begin position="30"/>
        <end position="54"/>
    </location>
</feature>
<evidence type="ECO:0000313" key="4">
    <source>
        <dbReference type="Proteomes" id="UP001597145"/>
    </source>
</evidence>
<evidence type="ECO:0000313" key="3">
    <source>
        <dbReference type="EMBL" id="MFD1531779.1"/>
    </source>
</evidence>
<protein>
    <recommendedName>
        <fullName evidence="2">DUF7144 domain-containing protein</fullName>
    </recommendedName>
</protein>
<comment type="caution">
    <text evidence="3">The sequence shown here is derived from an EMBL/GenBank/DDBJ whole genome shotgun (WGS) entry which is preliminary data.</text>
</comment>
<evidence type="ECO:0000259" key="2">
    <source>
        <dbReference type="Pfam" id="PF23636"/>
    </source>
</evidence>
<dbReference type="InterPro" id="IPR055568">
    <property type="entry name" value="DUF7144"/>
</dbReference>
<feature type="transmembrane region" description="Helical" evidence="1">
    <location>
        <begin position="74"/>
        <end position="94"/>
    </location>
</feature>
<name>A0ABW4FP91_9PSEU</name>